<gene>
    <name evidence="5" type="primary">thiO</name>
    <name evidence="5" type="ordered locus">SRU_1233</name>
</gene>
<protein>
    <submittedName>
        <fullName evidence="5">Glycine oxidase ThiO</fullName>
        <ecNumber evidence="5">1.4.3.19</ecNumber>
    </submittedName>
</protein>
<comment type="pathway">
    <text evidence="1">Cofactor biosynthesis; thiamine diphosphate biosynthesis.</text>
</comment>
<dbReference type="SUPFAM" id="SSF54373">
    <property type="entry name" value="FAD-linked reductases, C-terminal domain"/>
    <property type="match status" value="1"/>
</dbReference>
<evidence type="ECO:0000256" key="1">
    <source>
        <dbReference type="ARBA" id="ARBA00004948"/>
    </source>
</evidence>
<proteinExistence type="predicted"/>
<evidence type="ECO:0000256" key="2">
    <source>
        <dbReference type="ARBA" id="ARBA00022977"/>
    </source>
</evidence>
<dbReference type="EC" id="1.4.3.19" evidence="5"/>
<dbReference type="AlphaFoldDB" id="Q2S373"/>
<dbReference type="Gene3D" id="3.30.9.10">
    <property type="entry name" value="D-Amino Acid Oxidase, subunit A, domain 2"/>
    <property type="match status" value="1"/>
</dbReference>
<dbReference type="GO" id="GO:0005737">
    <property type="term" value="C:cytoplasm"/>
    <property type="evidence" value="ECO:0007669"/>
    <property type="project" value="TreeGrafter"/>
</dbReference>
<dbReference type="InterPro" id="IPR006076">
    <property type="entry name" value="FAD-dep_OxRdtase"/>
</dbReference>
<sequence length="423" mass="46240">MPQRSGHFWKMTRSTLRCKQGRHSSAQKSPGHSTGCVARIARFAMTRDVLIVGGGTVGLSIGFELVRRGTPVTLFEKETAGRGTSYQAAGMLAPDAEIEFEERELYDFNRESLRRWPDFADRVEAASGQSVDYRDEGTLIVADDRDAAEALERLYEFQRDQGLDVEWLTGAEARDVEPFVAPSLAAAVYAPSDHQVDNRRLVGALRTAFKAEGGTLHEETPVEAVVPDEDVPAVRTAGGERIEGNRVVVAAGVWSRELDGLTPDATPPVRPVKGQSLQLRSKRPFDLQHVIRGPEAYLAPKSDGRIVMGATSEEMGFDTTVTAGGLYDLLEGGWEVVPGIRDLPVDETWAGLRPASRDHAPLLGRSAAPGVLMATGHYRHGILLTPITAEEMARLIRTGETSDWLRPFSPRRFSDAKSPTRSA</sequence>
<dbReference type="SUPFAM" id="SSF51905">
    <property type="entry name" value="FAD/NAD(P)-binding domain"/>
    <property type="match status" value="1"/>
</dbReference>
<keyword evidence="3 5" id="KW-0560">Oxidoreductase</keyword>
<evidence type="ECO:0000313" key="5">
    <source>
        <dbReference type="EMBL" id="ABC43909.1"/>
    </source>
</evidence>
<dbReference type="InterPro" id="IPR012727">
    <property type="entry name" value="Gly_oxidase_ThiO"/>
</dbReference>
<dbReference type="GO" id="GO:0050660">
    <property type="term" value="F:flavin adenine dinucleotide binding"/>
    <property type="evidence" value="ECO:0007669"/>
    <property type="project" value="InterPro"/>
</dbReference>
<dbReference type="InterPro" id="IPR036188">
    <property type="entry name" value="FAD/NAD-bd_sf"/>
</dbReference>
<evidence type="ECO:0000256" key="3">
    <source>
        <dbReference type="ARBA" id="ARBA00023002"/>
    </source>
</evidence>
<dbReference type="Gene3D" id="3.50.50.60">
    <property type="entry name" value="FAD/NAD(P)-binding domain"/>
    <property type="match status" value="1"/>
</dbReference>
<dbReference type="HOGENOM" id="CLU_007884_4_5_10"/>
<evidence type="ECO:0000259" key="4">
    <source>
        <dbReference type="Pfam" id="PF01266"/>
    </source>
</evidence>
<dbReference type="GO" id="GO:0009228">
    <property type="term" value="P:thiamine biosynthetic process"/>
    <property type="evidence" value="ECO:0007669"/>
    <property type="project" value="UniProtKB-KW"/>
</dbReference>
<dbReference type="NCBIfam" id="TIGR02352">
    <property type="entry name" value="thiamin_ThiO"/>
    <property type="match status" value="1"/>
</dbReference>
<dbReference type="EMBL" id="CP000159">
    <property type="protein sequence ID" value="ABC43909.1"/>
    <property type="molecule type" value="Genomic_DNA"/>
</dbReference>
<dbReference type="Pfam" id="PF01266">
    <property type="entry name" value="DAO"/>
    <property type="match status" value="1"/>
</dbReference>
<dbReference type="UniPathway" id="UPA00060"/>
<dbReference type="KEGG" id="sru:SRU_1233"/>
<dbReference type="Proteomes" id="UP000008674">
    <property type="component" value="Chromosome"/>
</dbReference>
<name>Q2S373_SALRD</name>
<dbReference type="eggNOG" id="COG0665">
    <property type="taxonomic scope" value="Bacteria"/>
</dbReference>
<dbReference type="GO" id="GO:0043799">
    <property type="term" value="F:glycine oxidase activity"/>
    <property type="evidence" value="ECO:0007669"/>
    <property type="project" value="UniProtKB-EC"/>
</dbReference>
<organism evidence="5 6">
    <name type="scientific">Salinibacter ruber (strain DSM 13855 / M31)</name>
    <dbReference type="NCBI Taxonomy" id="309807"/>
    <lineage>
        <taxon>Bacteria</taxon>
        <taxon>Pseudomonadati</taxon>
        <taxon>Rhodothermota</taxon>
        <taxon>Rhodothermia</taxon>
        <taxon>Rhodothermales</taxon>
        <taxon>Salinibacteraceae</taxon>
        <taxon>Salinibacter</taxon>
    </lineage>
</organism>
<accession>Q2S373</accession>
<evidence type="ECO:0000313" key="6">
    <source>
        <dbReference type="Proteomes" id="UP000008674"/>
    </source>
</evidence>
<dbReference type="EnsemblBacteria" id="ABC43909">
    <property type="protein sequence ID" value="ABC43909"/>
    <property type="gene ID" value="SRU_1233"/>
</dbReference>
<reference evidence="5 6" key="1">
    <citation type="journal article" date="2005" name="Proc. Natl. Acad. Sci. U.S.A.">
        <title>The genome of Salinibacter ruber: convergence and gene exchange among hyperhalophilic bacteria and archaea.</title>
        <authorList>
            <person name="Mongodin E.F."/>
            <person name="Nelson K.E."/>
            <person name="Daugherty S."/>
            <person name="Deboy R.T."/>
            <person name="Wister J."/>
            <person name="Khouri H."/>
            <person name="Weidman J."/>
            <person name="Walsh D.A."/>
            <person name="Papke R.T."/>
            <person name="Sanchez Perez G."/>
            <person name="Sharma A.K."/>
            <person name="Nesbo C.L."/>
            <person name="MacLeod D."/>
            <person name="Bapteste E."/>
            <person name="Doolittle W.F."/>
            <person name="Charlebois R.L."/>
            <person name="Legault B."/>
            <person name="Rodriguez-Valera F."/>
        </authorList>
    </citation>
    <scope>NUCLEOTIDE SEQUENCE [LARGE SCALE GENOMIC DNA]</scope>
    <source>
        <strain evidence="6">DSM 13855 / CECT 5946 / M31</strain>
    </source>
</reference>
<dbReference type="STRING" id="309807.SRU_1233"/>
<dbReference type="GO" id="GO:0009229">
    <property type="term" value="P:thiamine diphosphate biosynthetic process"/>
    <property type="evidence" value="ECO:0007669"/>
    <property type="project" value="UniProtKB-UniPathway"/>
</dbReference>
<dbReference type="PATRIC" id="fig|309807.25.peg.1281"/>
<keyword evidence="2" id="KW-0784">Thiamine biosynthesis</keyword>
<feature type="domain" description="FAD dependent oxidoreductase" evidence="4">
    <location>
        <begin position="48"/>
        <end position="395"/>
    </location>
</feature>
<keyword evidence="6" id="KW-1185">Reference proteome</keyword>
<dbReference type="OrthoDB" id="9794226at2"/>
<dbReference type="PANTHER" id="PTHR13847:SF289">
    <property type="entry name" value="GLYCINE OXIDASE"/>
    <property type="match status" value="1"/>
</dbReference>
<dbReference type="PANTHER" id="PTHR13847">
    <property type="entry name" value="SARCOSINE DEHYDROGENASE-RELATED"/>
    <property type="match status" value="1"/>
</dbReference>